<evidence type="ECO:0000313" key="2">
    <source>
        <dbReference type="EMBL" id="MPD04462.1"/>
    </source>
</evidence>
<evidence type="ECO:0000256" key="1">
    <source>
        <dbReference type="SAM" id="MobiDB-lite"/>
    </source>
</evidence>
<feature type="region of interest" description="Disordered" evidence="1">
    <location>
        <begin position="19"/>
        <end position="70"/>
    </location>
</feature>
<name>A0A5B7K292_PORTR</name>
<gene>
    <name evidence="2" type="ORF">E2C01_100153</name>
</gene>
<organism evidence="2 3">
    <name type="scientific">Portunus trituberculatus</name>
    <name type="common">Swimming crab</name>
    <name type="synonym">Neptunus trituberculatus</name>
    <dbReference type="NCBI Taxonomy" id="210409"/>
    <lineage>
        <taxon>Eukaryota</taxon>
        <taxon>Metazoa</taxon>
        <taxon>Ecdysozoa</taxon>
        <taxon>Arthropoda</taxon>
        <taxon>Crustacea</taxon>
        <taxon>Multicrustacea</taxon>
        <taxon>Malacostraca</taxon>
        <taxon>Eumalacostraca</taxon>
        <taxon>Eucarida</taxon>
        <taxon>Decapoda</taxon>
        <taxon>Pleocyemata</taxon>
        <taxon>Brachyura</taxon>
        <taxon>Eubrachyura</taxon>
        <taxon>Portunoidea</taxon>
        <taxon>Portunidae</taxon>
        <taxon>Portuninae</taxon>
        <taxon>Portunus</taxon>
    </lineage>
</organism>
<keyword evidence="3" id="KW-1185">Reference proteome</keyword>
<comment type="caution">
    <text evidence="2">The sequence shown here is derived from an EMBL/GenBank/DDBJ whole genome shotgun (WGS) entry which is preliminary data.</text>
</comment>
<dbReference type="EMBL" id="VSRR010141149">
    <property type="protein sequence ID" value="MPD04462.1"/>
    <property type="molecule type" value="Genomic_DNA"/>
</dbReference>
<accession>A0A5B7K292</accession>
<dbReference type="AlphaFoldDB" id="A0A5B7K292"/>
<sequence>MERHHHVDTPAFLSITHCPCGGGGDWGGEGGVARGTTLMESSPLTPPPPPIHSQGIRDRGKAEHDSVGTD</sequence>
<feature type="compositionally biased region" description="Basic and acidic residues" evidence="1">
    <location>
        <begin position="55"/>
        <end position="70"/>
    </location>
</feature>
<feature type="compositionally biased region" description="Gly residues" evidence="1">
    <location>
        <begin position="20"/>
        <end position="33"/>
    </location>
</feature>
<protein>
    <submittedName>
        <fullName evidence="2">Uncharacterized protein</fullName>
    </submittedName>
</protein>
<evidence type="ECO:0000313" key="3">
    <source>
        <dbReference type="Proteomes" id="UP000324222"/>
    </source>
</evidence>
<dbReference type="Proteomes" id="UP000324222">
    <property type="component" value="Unassembled WGS sequence"/>
</dbReference>
<reference evidence="2 3" key="1">
    <citation type="submission" date="2019-05" db="EMBL/GenBank/DDBJ databases">
        <title>Another draft genome of Portunus trituberculatus and its Hox gene families provides insights of decapod evolution.</title>
        <authorList>
            <person name="Jeong J.-H."/>
            <person name="Song I."/>
            <person name="Kim S."/>
            <person name="Choi T."/>
            <person name="Kim D."/>
            <person name="Ryu S."/>
            <person name="Kim W."/>
        </authorList>
    </citation>
    <scope>NUCLEOTIDE SEQUENCE [LARGE SCALE GENOMIC DNA]</scope>
    <source>
        <tissue evidence="2">Muscle</tissue>
    </source>
</reference>
<proteinExistence type="predicted"/>